<reference evidence="2 3" key="1">
    <citation type="journal article" date="2021" name="BMC Genomics">
        <title>Datura genome reveals duplications of psychoactive alkaloid biosynthetic genes and high mutation rate following tissue culture.</title>
        <authorList>
            <person name="Rajewski A."/>
            <person name="Carter-House D."/>
            <person name="Stajich J."/>
            <person name="Litt A."/>
        </authorList>
    </citation>
    <scope>NUCLEOTIDE SEQUENCE [LARGE SCALE GENOMIC DNA]</scope>
    <source>
        <strain evidence="2">AR-01</strain>
    </source>
</reference>
<gene>
    <name evidence="2" type="ORF">HAX54_052409</name>
</gene>
<feature type="region of interest" description="Disordered" evidence="1">
    <location>
        <begin position="1"/>
        <end position="37"/>
    </location>
</feature>
<proteinExistence type="predicted"/>
<protein>
    <submittedName>
        <fullName evidence="2">Uncharacterized protein</fullName>
    </submittedName>
</protein>
<accession>A0ABS8RRV4</accession>
<evidence type="ECO:0000256" key="1">
    <source>
        <dbReference type="SAM" id="MobiDB-lite"/>
    </source>
</evidence>
<comment type="caution">
    <text evidence="2">The sequence shown here is derived from an EMBL/GenBank/DDBJ whole genome shotgun (WGS) entry which is preliminary data.</text>
</comment>
<dbReference type="EMBL" id="JACEIK010000095">
    <property type="protein sequence ID" value="MCD7449447.1"/>
    <property type="molecule type" value="Genomic_DNA"/>
</dbReference>
<sequence length="186" mass="19934">MKKGLVKGRTSVESGMRGRGPDQLPKGATSHRPHPSALGAVERLTIGALGSVPPFMTDLRVISCDDACQGRDDVALRSGMPSVRDEDGVPGPHIPHLQLSPYIFSTYCTDALSGVLHYLPTGHQVPVMPPKVGCDKLGIRAGRIPVSLQAVLSRVLSKNVLCTTFYRQEAARHDRMVTLSSSSVVL</sequence>
<evidence type="ECO:0000313" key="3">
    <source>
        <dbReference type="Proteomes" id="UP000823775"/>
    </source>
</evidence>
<name>A0ABS8RRV4_DATST</name>
<dbReference type="Proteomes" id="UP000823775">
    <property type="component" value="Unassembled WGS sequence"/>
</dbReference>
<evidence type="ECO:0000313" key="2">
    <source>
        <dbReference type="EMBL" id="MCD7449447.1"/>
    </source>
</evidence>
<organism evidence="2 3">
    <name type="scientific">Datura stramonium</name>
    <name type="common">Jimsonweed</name>
    <name type="synonym">Common thornapple</name>
    <dbReference type="NCBI Taxonomy" id="4076"/>
    <lineage>
        <taxon>Eukaryota</taxon>
        <taxon>Viridiplantae</taxon>
        <taxon>Streptophyta</taxon>
        <taxon>Embryophyta</taxon>
        <taxon>Tracheophyta</taxon>
        <taxon>Spermatophyta</taxon>
        <taxon>Magnoliopsida</taxon>
        <taxon>eudicotyledons</taxon>
        <taxon>Gunneridae</taxon>
        <taxon>Pentapetalae</taxon>
        <taxon>asterids</taxon>
        <taxon>lamiids</taxon>
        <taxon>Solanales</taxon>
        <taxon>Solanaceae</taxon>
        <taxon>Solanoideae</taxon>
        <taxon>Datureae</taxon>
        <taxon>Datura</taxon>
    </lineage>
</organism>
<keyword evidence="3" id="KW-1185">Reference proteome</keyword>